<evidence type="ECO:0000313" key="1">
    <source>
        <dbReference type="EMBL" id="MBE1557599.1"/>
    </source>
</evidence>
<protein>
    <submittedName>
        <fullName evidence="1">Uncharacterized protein</fullName>
    </submittedName>
</protein>
<reference evidence="1 2" key="1">
    <citation type="submission" date="2020-10" db="EMBL/GenBank/DDBJ databases">
        <title>Sequencing the genomes of 1000 actinobacteria strains.</title>
        <authorList>
            <person name="Klenk H.-P."/>
        </authorList>
    </citation>
    <scope>NUCLEOTIDE SEQUENCE [LARGE SCALE GENOMIC DNA]</scope>
    <source>
        <strain evidence="1 2">DSM 43748</strain>
    </source>
</reference>
<name>A0ABR9K6G0_9ACTN</name>
<keyword evidence="2" id="KW-1185">Reference proteome</keyword>
<gene>
    <name evidence="1" type="ORF">H4W81_000378</name>
</gene>
<sequence>MRFAPWARPFTRAGTVSVPLAAIAEVHHLDQPLAAATGMHFGMLVCGVTKVGIWTSLTGVKRLVAAHRQVAGLRIVLKGRVSGYDELILSVPDAQQLQGRLTAVTA</sequence>
<dbReference type="RefSeq" id="WP_192773184.1">
    <property type="nucleotide sequence ID" value="NZ_BAAASY010000019.1"/>
</dbReference>
<dbReference type="EMBL" id="JADBEF010000001">
    <property type="protein sequence ID" value="MBE1557599.1"/>
    <property type="molecule type" value="Genomic_DNA"/>
</dbReference>
<accession>A0ABR9K6G0</accession>
<comment type="caution">
    <text evidence="1">The sequence shown here is derived from an EMBL/GenBank/DDBJ whole genome shotgun (WGS) entry which is preliminary data.</text>
</comment>
<proteinExistence type="predicted"/>
<dbReference type="Proteomes" id="UP000661607">
    <property type="component" value="Unassembled WGS sequence"/>
</dbReference>
<evidence type="ECO:0000313" key="2">
    <source>
        <dbReference type="Proteomes" id="UP000661607"/>
    </source>
</evidence>
<organism evidence="1 2">
    <name type="scientific">Nonomuraea africana</name>
    <dbReference type="NCBI Taxonomy" id="46171"/>
    <lineage>
        <taxon>Bacteria</taxon>
        <taxon>Bacillati</taxon>
        <taxon>Actinomycetota</taxon>
        <taxon>Actinomycetes</taxon>
        <taxon>Streptosporangiales</taxon>
        <taxon>Streptosporangiaceae</taxon>
        <taxon>Nonomuraea</taxon>
    </lineage>
</organism>